<dbReference type="Proteomes" id="UP000295096">
    <property type="component" value="Unassembled WGS sequence"/>
</dbReference>
<evidence type="ECO:0000313" key="1">
    <source>
        <dbReference type="EMBL" id="TDH64523.1"/>
    </source>
</evidence>
<accession>A0A4R5QN15</accession>
<dbReference type="SUPFAM" id="SSF82153">
    <property type="entry name" value="FAS1 domain"/>
    <property type="match status" value="1"/>
</dbReference>
<proteinExistence type="predicted"/>
<reference evidence="1 2" key="1">
    <citation type="journal article" date="2016" name="J. Microbiol.">
        <title>Dankookia rubra gen. nov., sp. nov., an alphaproteobacterium isolated from sediment of a shallow stream.</title>
        <authorList>
            <person name="Kim W.H."/>
            <person name="Kim D.H."/>
            <person name="Kang K."/>
            <person name="Ahn T.Y."/>
        </authorList>
    </citation>
    <scope>NUCLEOTIDE SEQUENCE [LARGE SCALE GENOMIC DNA]</scope>
    <source>
        <strain evidence="1 2">JCM30602</strain>
    </source>
</reference>
<keyword evidence="2" id="KW-1185">Reference proteome</keyword>
<organism evidence="1 2">
    <name type="scientific">Dankookia rubra</name>
    <dbReference type="NCBI Taxonomy" id="1442381"/>
    <lineage>
        <taxon>Bacteria</taxon>
        <taxon>Pseudomonadati</taxon>
        <taxon>Pseudomonadota</taxon>
        <taxon>Alphaproteobacteria</taxon>
        <taxon>Acetobacterales</taxon>
        <taxon>Roseomonadaceae</taxon>
        <taxon>Dankookia</taxon>
    </lineage>
</organism>
<gene>
    <name evidence="1" type="ORF">E2C06_00840</name>
</gene>
<evidence type="ECO:0000313" key="2">
    <source>
        <dbReference type="Proteomes" id="UP000295096"/>
    </source>
</evidence>
<dbReference type="RefSeq" id="WP_133286679.1">
    <property type="nucleotide sequence ID" value="NZ_SMSJ01000001.1"/>
</dbReference>
<dbReference type="EMBL" id="SMSJ01000001">
    <property type="protein sequence ID" value="TDH64523.1"/>
    <property type="molecule type" value="Genomic_DNA"/>
</dbReference>
<dbReference type="AlphaFoldDB" id="A0A4R5QN15"/>
<sequence length="126" mass="13463">MNRTAAARAAVSLLPGVVRDGPRDHGSIIARDRQSARSTSGLERTGVMENLRVPDTLTVFVVTDQGIARQPENLAQMPFPIAGGWLGGPRMDPVLAPTVVNAHMVDRRIGSGQLRPGMSLRSRGSI</sequence>
<protein>
    <submittedName>
        <fullName evidence="1">Uncharacterized protein</fullName>
    </submittedName>
</protein>
<dbReference type="InterPro" id="IPR036378">
    <property type="entry name" value="FAS1_dom_sf"/>
</dbReference>
<comment type="caution">
    <text evidence="1">The sequence shown here is derived from an EMBL/GenBank/DDBJ whole genome shotgun (WGS) entry which is preliminary data.</text>
</comment>
<dbReference type="OrthoDB" id="9800666at2"/>
<name>A0A4R5QN15_9PROT</name>